<protein>
    <submittedName>
        <fullName evidence="1">Uncharacterized protein</fullName>
    </submittedName>
</protein>
<dbReference type="Proteomes" id="UP001164929">
    <property type="component" value="Chromosome 3"/>
</dbReference>
<keyword evidence="2" id="KW-1185">Reference proteome</keyword>
<accession>A0AAD6W7Z6</accession>
<organism evidence="1 2">
    <name type="scientific">Populus alba x Populus x berolinensis</name>
    <dbReference type="NCBI Taxonomy" id="444605"/>
    <lineage>
        <taxon>Eukaryota</taxon>
        <taxon>Viridiplantae</taxon>
        <taxon>Streptophyta</taxon>
        <taxon>Embryophyta</taxon>
        <taxon>Tracheophyta</taxon>
        <taxon>Spermatophyta</taxon>
        <taxon>Magnoliopsida</taxon>
        <taxon>eudicotyledons</taxon>
        <taxon>Gunneridae</taxon>
        <taxon>Pentapetalae</taxon>
        <taxon>rosids</taxon>
        <taxon>fabids</taxon>
        <taxon>Malpighiales</taxon>
        <taxon>Salicaceae</taxon>
        <taxon>Saliceae</taxon>
        <taxon>Populus</taxon>
    </lineage>
</organism>
<dbReference type="EMBL" id="JAQIZT010000003">
    <property type="protein sequence ID" value="KAJ7002558.1"/>
    <property type="molecule type" value="Genomic_DNA"/>
</dbReference>
<proteinExistence type="predicted"/>
<gene>
    <name evidence="1" type="ORF">NC653_007909</name>
</gene>
<dbReference type="AlphaFoldDB" id="A0AAD6W7Z6"/>
<reference evidence="1" key="1">
    <citation type="journal article" date="2023" name="Mol. Ecol. Resour.">
        <title>Chromosome-level genome assembly of a triploid poplar Populus alba 'Berolinensis'.</title>
        <authorList>
            <person name="Chen S."/>
            <person name="Yu Y."/>
            <person name="Wang X."/>
            <person name="Wang S."/>
            <person name="Zhang T."/>
            <person name="Zhou Y."/>
            <person name="He R."/>
            <person name="Meng N."/>
            <person name="Wang Y."/>
            <person name="Liu W."/>
            <person name="Liu Z."/>
            <person name="Liu J."/>
            <person name="Guo Q."/>
            <person name="Huang H."/>
            <person name="Sederoff R.R."/>
            <person name="Wang G."/>
            <person name="Qu G."/>
            <person name="Chen S."/>
        </authorList>
    </citation>
    <scope>NUCLEOTIDE SEQUENCE</scope>
    <source>
        <strain evidence="1">SC-2020</strain>
    </source>
</reference>
<sequence length="189" mass="21518">MPTIHLLATWWKNGGDIPLGRFGAAAQWPPQPRLLPLFLPIKTREGEDQKKESAIEYSNFTVRLVEAAVQKDDCFSIPHRSLIAYDNYISYRNYLPYNFGFDNLRTDFMTFRLTFITCENPVLSPPDYIVDVSSCKNGNSIALNGFELSWYSACCDSVNEIQYCNYDSTYCDSYGLNGAPIRVAIDFSD</sequence>
<comment type="caution">
    <text evidence="1">The sequence shown here is derived from an EMBL/GenBank/DDBJ whole genome shotgun (WGS) entry which is preliminary data.</text>
</comment>
<evidence type="ECO:0000313" key="2">
    <source>
        <dbReference type="Proteomes" id="UP001164929"/>
    </source>
</evidence>
<name>A0AAD6W7Z6_9ROSI</name>
<evidence type="ECO:0000313" key="1">
    <source>
        <dbReference type="EMBL" id="KAJ7002558.1"/>
    </source>
</evidence>